<evidence type="ECO:0000313" key="3">
    <source>
        <dbReference type="Proteomes" id="UP000053660"/>
    </source>
</evidence>
<sequence length="327" mass="37224">MLNCSTPSTSSQPSMDMGEAASYMSRSERQTKLRKPMLEISTFFGNFREFNSFWTVFDSLIHSYNELSDVDKFLFLKQALKKKVAVAISCIPVVADRYQTAVEILMKHFDRSANMADILINEIERLQRAPDTSRSCRKTSGAASSRIIHLEQTGMKMNADRQHHPKGSGTRRADYVNEILNAIDRIITLRETTSLTTETLFSKKSRGKNFPRTATAISRCEEARNLPKKQKGSACADNRTPHTTVRDFHLQQLDAWKLEDKKHVEYASQGITDRKTVQSWDCVLRAKNHITRHCLSDTNKKGSSYSAMGQPSDGNYQRFEAEHSEQD</sequence>
<dbReference type="InterPro" id="IPR005312">
    <property type="entry name" value="DUF1759"/>
</dbReference>
<keyword evidence="3" id="KW-1185">Reference proteome</keyword>
<feature type="compositionally biased region" description="Polar residues" evidence="1">
    <location>
        <begin position="1"/>
        <end position="14"/>
    </location>
</feature>
<evidence type="ECO:0000256" key="1">
    <source>
        <dbReference type="SAM" id="MobiDB-lite"/>
    </source>
</evidence>
<feature type="region of interest" description="Disordered" evidence="1">
    <location>
        <begin position="1"/>
        <end position="21"/>
    </location>
</feature>
<dbReference type="Proteomes" id="UP000053660">
    <property type="component" value="Unassembled WGS sequence"/>
</dbReference>
<accession>A0A0B1T8E9</accession>
<feature type="region of interest" description="Disordered" evidence="1">
    <location>
        <begin position="296"/>
        <end position="327"/>
    </location>
</feature>
<gene>
    <name evidence="2" type="ORF">OESDEN_06568</name>
</gene>
<dbReference type="PANTHER" id="PTHR22954">
    <property type="entry name" value="RETROVIRAL PROTEASE-RELATED"/>
    <property type="match status" value="1"/>
</dbReference>
<dbReference type="PANTHER" id="PTHR22954:SF3">
    <property type="entry name" value="PROTEIN CBG08539"/>
    <property type="match status" value="1"/>
</dbReference>
<dbReference type="Pfam" id="PF03564">
    <property type="entry name" value="DUF1759"/>
    <property type="match status" value="1"/>
</dbReference>
<dbReference type="AlphaFoldDB" id="A0A0B1T8E9"/>
<feature type="compositionally biased region" description="Polar residues" evidence="1">
    <location>
        <begin position="301"/>
        <end position="315"/>
    </location>
</feature>
<name>A0A0B1T8E9_OESDE</name>
<evidence type="ECO:0000313" key="2">
    <source>
        <dbReference type="EMBL" id="KHJ93519.1"/>
    </source>
</evidence>
<reference evidence="2 3" key="1">
    <citation type="submission" date="2014-03" db="EMBL/GenBank/DDBJ databases">
        <title>Draft genome of the hookworm Oesophagostomum dentatum.</title>
        <authorList>
            <person name="Mitreva M."/>
        </authorList>
    </citation>
    <scope>NUCLEOTIDE SEQUENCE [LARGE SCALE GENOMIC DNA]</scope>
    <source>
        <strain evidence="2 3">OD-Hann</strain>
    </source>
</reference>
<organism evidence="2 3">
    <name type="scientific">Oesophagostomum dentatum</name>
    <name type="common">Nodular worm</name>
    <dbReference type="NCBI Taxonomy" id="61180"/>
    <lineage>
        <taxon>Eukaryota</taxon>
        <taxon>Metazoa</taxon>
        <taxon>Ecdysozoa</taxon>
        <taxon>Nematoda</taxon>
        <taxon>Chromadorea</taxon>
        <taxon>Rhabditida</taxon>
        <taxon>Rhabditina</taxon>
        <taxon>Rhabditomorpha</taxon>
        <taxon>Strongyloidea</taxon>
        <taxon>Strongylidae</taxon>
        <taxon>Oesophagostomum</taxon>
    </lineage>
</organism>
<protein>
    <submittedName>
        <fullName evidence="2">Uncharacterized protein</fullName>
    </submittedName>
</protein>
<dbReference type="EMBL" id="KN550729">
    <property type="protein sequence ID" value="KHJ93519.1"/>
    <property type="molecule type" value="Genomic_DNA"/>
</dbReference>
<dbReference type="OrthoDB" id="5867231at2759"/>
<proteinExistence type="predicted"/>